<dbReference type="InterPro" id="IPR011335">
    <property type="entry name" value="Restrct_endonuc-II-like"/>
</dbReference>
<dbReference type="HAMAP" id="MF_00048">
    <property type="entry name" value="UPF0102"/>
    <property type="match status" value="1"/>
</dbReference>
<reference evidence="1" key="1">
    <citation type="journal article" date="2014" name="Front. Microbiol.">
        <title>High frequency of phylogenetically diverse reductive dehalogenase-homologous genes in deep subseafloor sedimentary metagenomes.</title>
        <authorList>
            <person name="Kawai M."/>
            <person name="Futagami T."/>
            <person name="Toyoda A."/>
            <person name="Takaki Y."/>
            <person name="Nishi S."/>
            <person name="Hori S."/>
            <person name="Arai W."/>
            <person name="Tsubouchi T."/>
            <person name="Morono Y."/>
            <person name="Uchiyama I."/>
            <person name="Ito T."/>
            <person name="Fujiyama A."/>
            <person name="Inagaki F."/>
            <person name="Takami H."/>
        </authorList>
    </citation>
    <scope>NUCLEOTIDE SEQUENCE</scope>
    <source>
        <strain evidence="1">Expedition CK06-06</strain>
    </source>
</reference>
<comment type="caution">
    <text evidence="1">The sequence shown here is derived from an EMBL/GenBank/DDBJ whole genome shotgun (WGS) entry which is preliminary data.</text>
</comment>
<organism evidence="1">
    <name type="scientific">marine sediment metagenome</name>
    <dbReference type="NCBI Taxonomy" id="412755"/>
    <lineage>
        <taxon>unclassified sequences</taxon>
        <taxon>metagenomes</taxon>
        <taxon>ecological metagenomes</taxon>
    </lineage>
</organism>
<dbReference type="NCBIfam" id="NF009154">
    <property type="entry name" value="PRK12497.3-3"/>
    <property type="match status" value="1"/>
</dbReference>
<dbReference type="NCBIfam" id="NF009150">
    <property type="entry name" value="PRK12497.1-3"/>
    <property type="match status" value="1"/>
</dbReference>
<dbReference type="EMBL" id="BARU01016466">
    <property type="protein sequence ID" value="GAH61008.1"/>
    <property type="molecule type" value="Genomic_DNA"/>
</dbReference>
<dbReference type="SUPFAM" id="SSF52980">
    <property type="entry name" value="Restriction endonuclease-like"/>
    <property type="match status" value="1"/>
</dbReference>
<dbReference type="InterPro" id="IPR011856">
    <property type="entry name" value="tRNA_endonuc-like_dom_sf"/>
</dbReference>
<dbReference type="PANTHER" id="PTHR34039">
    <property type="entry name" value="UPF0102 PROTEIN YRAN"/>
    <property type="match status" value="1"/>
</dbReference>
<dbReference type="PANTHER" id="PTHR34039:SF1">
    <property type="entry name" value="UPF0102 PROTEIN YRAN"/>
    <property type="match status" value="1"/>
</dbReference>
<proteinExistence type="inferred from homology"/>
<dbReference type="NCBIfam" id="TIGR00252">
    <property type="entry name" value="YraN family protein"/>
    <property type="match status" value="1"/>
</dbReference>
<dbReference type="Pfam" id="PF02021">
    <property type="entry name" value="UPF0102"/>
    <property type="match status" value="1"/>
</dbReference>
<feature type="non-terminal residue" evidence="1">
    <location>
        <position position="1"/>
    </location>
</feature>
<sequence>SGEKIALRYLEGQKYRVVARNFRLFRGEIDIIAYDRKTLVFIEVKTRKSTDFGLPEESVTPSKQKQIKKIAQWFLTKNDLDEVECRFDIISLIFDEDAGYSIRHIKDAF</sequence>
<dbReference type="Gene3D" id="3.40.1350.10">
    <property type="match status" value="1"/>
</dbReference>
<evidence type="ECO:0008006" key="2">
    <source>
        <dbReference type="Google" id="ProtNLM"/>
    </source>
</evidence>
<dbReference type="AlphaFoldDB" id="X1IU17"/>
<dbReference type="CDD" id="cd20736">
    <property type="entry name" value="PoNe_Nuclease"/>
    <property type="match status" value="1"/>
</dbReference>
<dbReference type="InterPro" id="IPR003509">
    <property type="entry name" value="UPF0102_YraN-like"/>
</dbReference>
<gene>
    <name evidence="1" type="ORF">S03H2_27362</name>
</gene>
<protein>
    <recommendedName>
        <fullName evidence="2">YraN family protein</fullName>
    </recommendedName>
</protein>
<name>X1IU17_9ZZZZ</name>
<accession>X1IU17</accession>
<dbReference type="GO" id="GO:0003676">
    <property type="term" value="F:nucleic acid binding"/>
    <property type="evidence" value="ECO:0007669"/>
    <property type="project" value="InterPro"/>
</dbReference>
<evidence type="ECO:0000313" key="1">
    <source>
        <dbReference type="EMBL" id="GAH61008.1"/>
    </source>
</evidence>